<keyword evidence="1" id="KW-0732">Signal</keyword>
<evidence type="ECO:0000313" key="4">
    <source>
        <dbReference type="Proteomes" id="UP000190896"/>
    </source>
</evidence>
<dbReference type="Gene3D" id="3.40.250.10">
    <property type="entry name" value="Rhodanese-like domain"/>
    <property type="match status" value="1"/>
</dbReference>
<feature type="domain" description="Rhodanese" evidence="2">
    <location>
        <begin position="100"/>
        <end position="214"/>
    </location>
</feature>
<proteinExistence type="predicted"/>
<feature type="signal peptide" evidence="1">
    <location>
        <begin position="1"/>
        <end position="20"/>
    </location>
</feature>
<evidence type="ECO:0000259" key="2">
    <source>
        <dbReference type="PROSITE" id="PS50206"/>
    </source>
</evidence>
<protein>
    <submittedName>
        <fullName evidence="3">Sulfurtransferase</fullName>
    </submittedName>
</protein>
<dbReference type="SMART" id="SM00450">
    <property type="entry name" value="RHOD"/>
    <property type="match status" value="1"/>
</dbReference>
<dbReference type="EMBL" id="MPRJ01000043">
    <property type="protein sequence ID" value="OOZ36352.1"/>
    <property type="molecule type" value="Genomic_DNA"/>
</dbReference>
<dbReference type="Proteomes" id="UP000190896">
    <property type="component" value="Unassembled WGS sequence"/>
</dbReference>
<dbReference type="Pfam" id="PF00581">
    <property type="entry name" value="Rhodanese"/>
    <property type="match status" value="1"/>
</dbReference>
<dbReference type="PROSITE" id="PS50206">
    <property type="entry name" value="RHODANESE_3"/>
    <property type="match status" value="1"/>
</dbReference>
<name>A0A1T2KU57_9GAMM</name>
<accession>A0A1T2KU57</accession>
<evidence type="ECO:0000256" key="1">
    <source>
        <dbReference type="SAM" id="SignalP"/>
    </source>
</evidence>
<dbReference type="GO" id="GO:0016740">
    <property type="term" value="F:transferase activity"/>
    <property type="evidence" value="ECO:0007669"/>
    <property type="project" value="UniProtKB-KW"/>
</dbReference>
<keyword evidence="4" id="KW-1185">Reference proteome</keyword>
<reference evidence="3 4" key="1">
    <citation type="submission" date="2016-11" db="EMBL/GenBank/DDBJ databases">
        <title>Mixed transmission modes and dynamic genome evolution in an obligate animal-bacterial symbiosis.</title>
        <authorList>
            <person name="Russell S.L."/>
            <person name="Corbett-Detig R.B."/>
            <person name="Cavanaugh C.M."/>
        </authorList>
    </citation>
    <scope>NUCLEOTIDE SEQUENCE [LARGE SCALE GENOMIC DNA]</scope>
    <source>
        <strain evidence="3">Se-Cadez</strain>
    </source>
</reference>
<sequence length="217" mass="24447">MFPRWLLYIAFFTLPLAVHAADDEHPVNLTADHPYVDIEIDGKSLRIERTQDTENMVDLDFALTSRACPPFCIQPIKLSEGVETIGELELIDYIKRLADGDESVVIIDSRTGEWLSKGMIPGAINIPWSTLNVEMASPREVSEILELQLGATFDEGLWNFDKAKTLVLYCNGPWCGQSPTSIRTLLSIGYPTHKLKWYRMGMPGWMMLGLTTVTPEE</sequence>
<keyword evidence="3" id="KW-0808">Transferase</keyword>
<gene>
    <name evidence="3" type="ORF">BOW51_07620</name>
</gene>
<evidence type="ECO:0000313" key="3">
    <source>
        <dbReference type="EMBL" id="OOZ36352.1"/>
    </source>
</evidence>
<feature type="chain" id="PRO_5013227542" evidence="1">
    <location>
        <begin position="21"/>
        <end position="217"/>
    </location>
</feature>
<dbReference type="InterPro" id="IPR036873">
    <property type="entry name" value="Rhodanese-like_dom_sf"/>
</dbReference>
<dbReference type="InterPro" id="IPR001763">
    <property type="entry name" value="Rhodanese-like_dom"/>
</dbReference>
<dbReference type="SUPFAM" id="SSF52821">
    <property type="entry name" value="Rhodanese/Cell cycle control phosphatase"/>
    <property type="match status" value="1"/>
</dbReference>
<organism evidence="3 4">
    <name type="scientific">Solemya velesiana gill symbiont</name>
    <dbReference type="NCBI Taxonomy" id="1918948"/>
    <lineage>
        <taxon>Bacteria</taxon>
        <taxon>Pseudomonadati</taxon>
        <taxon>Pseudomonadota</taxon>
        <taxon>Gammaproteobacteria</taxon>
        <taxon>sulfur-oxidizing symbionts</taxon>
    </lineage>
</organism>
<comment type="caution">
    <text evidence="3">The sequence shown here is derived from an EMBL/GenBank/DDBJ whole genome shotgun (WGS) entry which is preliminary data.</text>
</comment>
<dbReference type="AlphaFoldDB" id="A0A1T2KU57"/>
<dbReference type="OrthoDB" id="9784513at2"/>